<evidence type="ECO:0000313" key="2">
    <source>
        <dbReference type="Proteomes" id="UP001234297"/>
    </source>
</evidence>
<comment type="caution">
    <text evidence="1">The sequence shown here is derived from an EMBL/GenBank/DDBJ whole genome shotgun (WGS) entry which is preliminary data.</text>
</comment>
<dbReference type="Proteomes" id="UP001234297">
    <property type="component" value="Chromosome 10"/>
</dbReference>
<gene>
    <name evidence="1" type="ORF">MRB53_031154</name>
</gene>
<sequence length="214" mass="23547">MPTSTSPSPSSKPRKSSQNPNPNSQTSSSSFSFLCKEHPSPSATLDLLILLLVLFSSLFLISSILSYLSISLSLLLPSLNLSFLAFFLLLSLASFAAAEFCCGARGRRCRNPRCQGLKKATEFDVRLQTEECLRVEESKKEIDDLPWKGGSEGNPDYQCLIKELRRLAPANGRAVLLFRAKCGCAVAKLQAWGPKRGRRHRRSIGSLAIENGDR</sequence>
<proteinExistence type="predicted"/>
<keyword evidence="2" id="KW-1185">Reference proteome</keyword>
<name>A0ACC2KNS1_PERAE</name>
<accession>A0ACC2KNS1</accession>
<organism evidence="1 2">
    <name type="scientific">Persea americana</name>
    <name type="common">Avocado</name>
    <dbReference type="NCBI Taxonomy" id="3435"/>
    <lineage>
        <taxon>Eukaryota</taxon>
        <taxon>Viridiplantae</taxon>
        <taxon>Streptophyta</taxon>
        <taxon>Embryophyta</taxon>
        <taxon>Tracheophyta</taxon>
        <taxon>Spermatophyta</taxon>
        <taxon>Magnoliopsida</taxon>
        <taxon>Magnoliidae</taxon>
        <taxon>Laurales</taxon>
        <taxon>Lauraceae</taxon>
        <taxon>Persea</taxon>
    </lineage>
</organism>
<reference evidence="1 2" key="1">
    <citation type="journal article" date="2022" name="Hortic Res">
        <title>A haplotype resolved chromosomal level avocado genome allows analysis of novel avocado genes.</title>
        <authorList>
            <person name="Nath O."/>
            <person name="Fletcher S.J."/>
            <person name="Hayward A."/>
            <person name="Shaw L.M."/>
            <person name="Masouleh A.K."/>
            <person name="Furtado A."/>
            <person name="Henry R.J."/>
            <person name="Mitter N."/>
        </authorList>
    </citation>
    <scope>NUCLEOTIDE SEQUENCE [LARGE SCALE GENOMIC DNA]</scope>
    <source>
        <strain evidence="2">cv. Hass</strain>
    </source>
</reference>
<evidence type="ECO:0000313" key="1">
    <source>
        <dbReference type="EMBL" id="KAJ8622625.1"/>
    </source>
</evidence>
<protein>
    <submittedName>
        <fullName evidence="1">Uncharacterized protein</fullName>
    </submittedName>
</protein>
<dbReference type="EMBL" id="CM056818">
    <property type="protein sequence ID" value="KAJ8622625.1"/>
    <property type="molecule type" value="Genomic_DNA"/>
</dbReference>